<protein>
    <submittedName>
        <fullName evidence="2">Uncharacterized protein</fullName>
    </submittedName>
</protein>
<feature type="non-terminal residue" evidence="2">
    <location>
        <position position="1"/>
    </location>
</feature>
<accession>X1AHU3</accession>
<keyword evidence="1" id="KW-0812">Transmembrane</keyword>
<keyword evidence="1" id="KW-0472">Membrane</keyword>
<reference evidence="2" key="1">
    <citation type="journal article" date="2014" name="Front. Microbiol.">
        <title>High frequency of phylogenetically diverse reductive dehalogenase-homologous genes in deep subseafloor sedimentary metagenomes.</title>
        <authorList>
            <person name="Kawai M."/>
            <person name="Futagami T."/>
            <person name="Toyoda A."/>
            <person name="Takaki Y."/>
            <person name="Nishi S."/>
            <person name="Hori S."/>
            <person name="Arai W."/>
            <person name="Tsubouchi T."/>
            <person name="Morono Y."/>
            <person name="Uchiyama I."/>
            <person name="Ito T."/>
            <person name="Fujiyama A."/>
            <person name="Inagaki F."/>
            <person name="Takami H."/>
        </authorList>
    </citation>
    <scope>NUCLEOTIDE SEQUENCE</scope>
    <source>
        <strain evidence="2">Expedition CK06-06</strain>
    </source>
</reference>
<feature type="transmembrane region" description="Helical" evidence="1">
    <location>
        <begin position="158"/>
        <end position="175"/>
    </location>
</feature>
<sequence length="313" mass="34335">NSFVEEMLDMRVLGMRKVTDLPSMVKHFESGLKIDKDLYLSEVYPGSSKVILKEKEVPLILSSNYGSGKVFFLSFDMSHESIRRWSGAANLLSELLAAEGSLFPENRTSLADKIEPILIDVVGVTVPRFGHVAAFLLSYLGVVILSCIIFRFRKRPELAWLIFPVAVPIAISIAYQMGQVGKGETGLSVSEISVTELSPGYGQGMSRGYLGFFSPDGLTTSITFNEPTCYGPRPSRVIPERPPFRLIEVQQEVLFTLKDLTLKAGTLQTLSFNNIASLGEGIDGEIALTKDGLVGQITNRTGQQLDGCLLVYT</sequence>
<dbReference type="AlphaFoldDB" id="X1AHU3"/>
<keyword evidence="1" id="KW-1133">Transmembrane helix</keyword>
<comment type="caution">
    <text evidence="2">The sequence shown here is derived from an EMBL/GenBank/DDBJ whole genome shotgun (WGS) entry which is preliminary data.</text>
</comment>
<dbReference type="EMBL" id="BART01015259">
    <property type="protein sequence ID" value="GAG82185.1"/>
    <property type="molecule type" value="Genomic_DNA"/>
</dbReference>
<evidence type="ECO:0000256" key="1">
    <source>
        <dbReference type="SAM" id="Phobius"/>
    </source>
</evidence>
<proteinExistence type="predicted"/>
<feature type="transmembrane region" description="Helical" evidence="1">
    <location>
        <begin position="132"/>
        <end position="152"/>
    </location>
</feature>
<gene>
    <name evidence="2" type="ORF">S01H4_29683</name>
</gene>
<organism evidence="2">
    <name type="scientific">marine sediment metagenome</name>
    <dbReference type="NCBI Taxonomy" id="412755"/>
    <lineage>
        <taxon>unclassified sequences</taxon>
        <taxon>metagenomes</taxon>
        <taxon>ecological metagenomes</taxon>
    </lineage>
</organism>
<evidence type="ECO:0000313" key="2">
    <source>
        <dbReference type="EMBL" id="GAG82185.1"/>
    </source>
</evidence>
<feature type="non-terminal residue" evidence="2">
    <location>
        <position position="313"/>
    </location>
</feature>
<name>X1AHU3_9ZZZZ</name>